<organism evidence="3 4">
    <name type="scientific">Desulfuromusa kysingii</name>
    <dbReference type="NCBI Taxonomy" id="37625"/>
    <lineage>
        <taxon>Bacteria</taxon>
        <taxon>Pseudomonadati</taxon>
        <taxon>Thermodesulfobacteriota</taxon>
        <taxon>Desulfuromonadia</taxon>
        <taxon>Desulfuromonadales</taxon>
        <taxon>Geopsychrobacteraceae</taxon>
        <taxon>Desulfuromusa</taxon>
    </lineage>
</organism>
<dbReference type="AlphaFoldDB" id="A0A1H3W0W3"/>
<keyword evidence="1" id="KW-0812">Transmembrane</keyword>
<dbReference type="EMBL" id="FNQN01000001">
    <property type="protein sequence ID" value="SDZ80785.1"/>
    <property type="molecule type" value="Genomic_DNA"/>
</dbReference>
<dbReference type="Pfam" id="PF13091">
    <property type="entry name" value="PLDc_2"/>
    <property type="match status" value="2"/>
</dbReference>
<dbReference type="CDD" id="cd09156">
    <property type="entry name" value="PLDc_CLS_unchar1_1"/>
    <property type="match status" value="1"/>
</dbReference>
<gene>
    <name evidence="3" type="ORF">SAMN05660420_00413</name>
</gene>
<proteinExistence type="predicted"/>
<dbReference type="OrthoDB" id="9762009at2"/>
<dbReference type="PROSITE" id="PS50035">
    <property type="entry name" value="PLD"/>
    <property type="match status" value="2"/>
</dbReference>
<dbReference type="Proteomes" id="UP000199409">
    <property type="component" value="Unassembled WGS sequence"/>
</dbReference>
<dbReference type="SMART" id="SM00155">
    <property type="entry name" value="PLDc"/>
    <property type="match status" value="2"/>
</dbReference>
<name>A0A1H3W0W3_9BACT</name>
<feature type="domain" description="PLD phosphodiesterase" evidence="2">
    <location>
        <begin position="381"/>
        <end position="408"/>
    </location>
</feature>
<evidence type="ECO:0000313" key="4">
    <source>
        <dbReference type="Proteomes" id="UP000199409"/>
    </source>
</evidence>
<protein>
    <submittedName>
        <fullName evidence="3">Cardiolipin synthase</fullName>
    </submittedName>
</protein>
<accession>A0A1H3W0W3</accession>
<dbReference type="PANTHER" id="PTHR21248">
    <property type="entry name" value="CARDIOLIPIN SYNTHASE"/>
    <property type="match status" value="1"/>
</dbReference>
<dbReference type="PANTHER" id="PTHR21248:SF22">
    <property type="entry name" value="PHOSPHOLIPASE D"/>
    <property type="match status" value="1"/>
</dbReference>
<feature type="transmembrane region" description="Helical" evidence="1">
    <location>
        <begin position="34"/>
        <end position="55"/>
    </location>
</feature>
<dbReference type="SUPFAM" id="SSF56024">
    <property type="entry name" value="Phospholipase D/nuclease"/>
    <property type="match status" value="2"/>
</dbReference>
<keyword evidence="4" id="KW-1185">Reference proteome</keyword>
<sequence>MLMSWLLTHVVLLLGFLLALPVIAQMIRQRYSPAGSLAWLLSIILIPYLGIPLFLMLGGRKMRSLAASKTNLQLPEQSLTLQKGIPDIDRLMRSYGLPGAVTGNQLQLLGSGEEGYAALVEIIEQATTHLWVSTFILHPDQVGRDIIDRLSRRAAAGVEVRVLLDGVGSLHTHRKDLAPLTAAGGKIAFFMPVMHRPFRGRTNLRNHRKSVIADSCRIWAGGTNIANEYIGPTYDPHRWRDLSFILEGPATQHYIDIFSSDWQFATGKQLSGSTINPAKMNVPVIGDATVQVVPSGPDVSGDPLYSALISAAFQATERLWIVTPYFIPDAALAQALQLAVHRGVDVRVILPEISNHKFADMARGPYLRELQQVGGQVLLYQGGMLHGKALLADTFLAVIGSANFDMRSLFLNYETGLLLYSQTEVKQIEAWIEDLTCHCRHGIGQAGLFRDLLEGIIRMMAPML</sequence>
<keyword evidence="1" id="KW-1133">Transmembrane helix</keyword>
<evidence type="ECO:0000259" key="2">
    <source>
        <dbReference type="PROSITE" id="PS50035"/>
    </source>
</evidence>
<evidence type="ECO:0000256" key="1">
    <source>
        <dbReference type="SAM" id="Phobius"/>
    </source>
</evidence>
<dbReference type="STRING" id="37625.SAMN05660420_00413"/>
<reference evidence="3 4" key="1">
    <citation type="submission" date="2016-10" db="EMBL/GenBank/DDBJ databases">
        <authorList>
            <person name="de Groot N.N."/>
        </authorList>
    </citation>
    <scope>NUCLEOTIDE SEQUENCE [LARGE SCALE GENOMIC DNA]</scope>
    <source>
        <strain evidence="3 4">DSM 7343</strain>
    </source>
</reference>
<dbReference type="GO" id="GO:0030572">
    <property type="term" value="F:phosphatidyltransferase activity"/>
    <property type="evidence" value="ECO:0007669"/>
    <property type="project" value="UniProtKB-ARBA"/>
</dbReference>
<dbReference type="InterPro" id="IPR001736">
    <property type="entry name" value="PLipase_D/transphosphatidylase"/>
</dbReference>
<feature type="domain" description="PLD phosphodiesterase" evidence="2">
    <location>
        <begin position="202"/>
        <end position="229"/>
    </location>
</feature>
<evidence type="ECO:0000313" key="3">
    <source>
        <dbReference type="EMBL" id="SDZ80785.1"/>
    </source>
</evidence>
<dbReference type="InterPro" id="IPR025202">
    <property type="entry name" value="PLD-like_dom"/>
</dbReference>
<keyword evidence="1" id="KW-0472">Membrane</keyword>
<dbReference type="Gene3D" id="3.30.870.10">
    <property type="entry name" value="Endonuclease Chain A"/>
    <property type="match status" value="2"/>
</dbReference>
<dbReference type="GO" id="GO:0032049">
    <property type="term" value="P:cardiolipin biosynthetic process"/>
    <property type="evidence" value="ECO:0007669"/>
    <property type="project" value="UniProtKB-ARBA"/>
</dbReference>